<evidence type="ECO:0000256" key="2">
    <source>
        <dbReference type="ARBA" id="ARBA00008312"/>
    </source>
</evidence>
<dbReference type="InterPro" id="IPR033892">
    <property type="entry name" value="FNR_bac"/>
</dbReference>
<keyword evidence="5" id="KW-0547">Nucleotide-binding</keyword>
<comment type="caution">
    <text evidence="10">The sequence shown here is derived from an EMBL/GenBank/DDBJ whole genome shotgun (WGS) entry which is preliminary data.</text>
</comment>
<evidence type="ECO:0000259" key="9">
    <source>
        <dbReference type="PROSITE" id="PS51384"/>
    </source>
</evidence>
<dbReference type="CDD" id="cd06195">
    <property type="entry name" value="FNR1"/>
    <property type="match status" value="1"/>
</dbReference>
<dbReference type="Gene3D" id="2.40.30.10">
    <property type="entry name" value="Translation factors"/>
    <property type="match status" value="1"/>
</dbReference>
<dbReference type="InterPro" id="IPR039261">
    <property type="entry name" value="FNR_nucleotide-bd"/>
</dbReference>
<protein>
    <recommendedName>
        <fullName evidence="3">ferredoxin--NADP(+) reductase</fullName>
        <ecNumber evidence="3">1.18.1.2</ecNumber>
    </recommendedName>
</protein>
<dbReference type="GO" id="GO:0042167">
    <property type="term" value="P:heme catabolic process"/>
    <property type="evidence" value="ECO:0007669"/>
    <property type="project" value="TreeGrafter"/>
</dbReference>
<keyword evidence="8" id="KW-0560">Oxidoreductase</keyword>
<dbReference type="GO" id="GO:0004324">
    <property type="term" value="F:ferredoxin-NADP+ reductase activity"/>
    <property type="evidence" value="ECO:0007669"/>
    <property type="project" value="UniProtKB-EC"/>
</dbReference>
<dbReference type="PANTHER" id="PTHR47878">
    <property type="entry name" value="OXIDOREDUCTASE FAD/NAD(P)-BINDING DOMAIN PROTEIN"/>
    <property type="match status" value="1"/>
</dbReference>
<evidence type="ECO:0000256" key="5">
    <source>
        <dbReference type="ARBA" id="ARBA00022741"/>
    </source>
</evidence>
<dbReference type="Pfam" id="PF00175">
    <property type="entry name" value="NAD_binding_1"/>
    <property type="match status" value="1"/>
</dbReference>
<dbReference type="PANTHER" id="PTHR47878:SF1">
    <property type="entry name" value="FLAVODOXIN_FERREDOXIN--NADP REDUCTASE"/>
    <property type="match status" value="1"/>
</dbReference>
<dbReference type="SUPFAM" id="SSF63380">
    <property type="entry name" value="Riboflavin synthase domain-like"/>
    <property type="match status" value="1"/>
</dbReference>
<dbReference type="Gene3D" id="3.40.50.80">
    <property type="entry name" value="Nucleotide-binding domain of ferredoxin-NADP reductase (FNR) module"/>
    <property type="match status" value="1"/>
</dbReference>
<dbReference type="AlphaFoldDB" id="A0A0F9R624"/>
<evidence type="ECO:0000313" key="10">
    <source>
        <dbReference type="EMBL" id="KKN20751.1"/>
    </source>
</evidence>
<evidence type="ECO:0000256" key="1">
    <source>
        <dbReference type="ARBA" id="ARBA00001974"/>
    </source>
</evidence>
<comment type="cofactor">
    <cofactor evidence="1">
        <name>FAD</name>
        <dbReference type="ChEBI" id="CHEBI:57692"/>
    </cofactor>
</comment>
<evidence type="ECO:0000256" key="8">
    <source>
        <dbReference type="ARBA" id="ARBA00023002"/>
    </source>
</evidence>
<keyword evidence="6" id="KW-0274">FAD</keyword>
<reference evidence="10" key="1">
    <citation type="journal article" date="2015" name="Nature">
        <title>Complex archaea that bridge the gap between prokaryotes and eukaryotes.</title>
        <authorList>
            <person name="Spang A."/>
            <person name="Saw J.H."/>
            <person name="Jorgensen S.L."/>
            <person name="Zaremba-Niedzwiedzka K."/>
            <person name="Martijn J."/>
            <person name="Lind A.E."/>
            <person name="van Eijk R."/>
            <person name="Schleper C."/>
            <person name="Guy L."/>
            <person name="Ettema T.J."/>
        </authorList>
    </citation>
    <scope>NUCLEOTIDE SEQUENCE</scope>
</reference>
<name>A0A0F9R624_9ZZZZ</name>
<proteinExistence type="inferred from homology"/>
<gene>
    <name evidence="10" type="ORF">LCGC14_0932340</name>
</gene>
<dbReference type="EMBL" id="LAZR01003212">
    <property type="protein sequence ID" value="KKN20751.1"/>
    <property type="molecule type" value="Genomic_DNA"/>
</dbReference>
<feature type="domain" description="FAD-binding FR-type" evidence="9">
    <location>
        <begin position="2"/>
        <end position="101"/>
    </location>
</feature>
<dbReference type="Pfam" id="PF00970">
    <property type="entry name" value="FAD_binding_6"/>
    <property type="match status" value="1"/>
</dbReference>
<dbReference type="EC" id="1.18.1.2" evidence="3"/>
<evidence type="ECO:0000256" key="3">
    <source>
        <dbReference type="ARBA" id="ARBA00013223"/>
    </source>
</evidence>
<organism evidence="10">
    <name type="scientific">marine sediment metagenome</name>
    <dbReference type="NCBI Taxonomy" id="412755"/>
    <lineage>
        <taxon>unclassified sequences</taxon>
        <taxon>metagenomes</taxon>
        <taxon>ecological metagenomes</taxon>
    </lineage>
</organism>
<sequence length="248" mass="28079">MITWLEGKIIEKKQWCADLYSLKIKTESLNFVAGQFVNIGLDYNDAKIQKPYSLVNSPNDEFLEIHLNTVKDGTFSPLLTGLAVGDTIYVSDKPNGLLTLKEVPEKATDLWLFATGTGIGPFISILNTDEPWSRFERIMLCYSAKTAEEMAYREDFKILQKRYPDKFHFVPFITRQVSTDAIHSRITTFLRSGALECHIGTALTPEDSHVMLCGNSAMITEVSELLQEKGLQLHSRREAGQISTEKYF</sequence>
<dbReference type="InterPro" id="IPR051930">
    <property type="entry name" value="FNR_type-1"/>
</dbReference>
<accession>A0A0F9R624</accession>
<evidence type="ECO:0000256" key="6">
    <source>
        <dbReference type="ARBA" id="ARBA00022827"/>
    </source>
</evidence>
<dbReference type="InterPro" id="IPR017927">
    <property type="entry name" value="FAD-bd_FR_type"/>
</dbReference>
<keyword evidence="4" id="KW-0285">Flavoprotein</keyword>
<evidence type="ECO:0000256" key="4">
    <source>
        <dbReference type="ARBA" id="ARBA00022630"/>
    </source>
</evidence>
<dbReference type="InterPro" id="IPR017938">
    <property type="entry name" value="Riboflavin_synthase-like_b-brl"/>
</dbReference>
<dbReference type="GO" id="GO:0000166">
    <property type="term" value="F:nucleotide binding"/>
    <property type="evidence" value="ECO:0007669"/>
    <property type="project" value="UniProtKB-KW"/>
</dbReference>
<evidence type="ECO:0000256" key="7">
    <source>
        <dbReference type="ARBA" id="ARBA00022857"/>
    </source>
</evidence>
<dbReference type="PROSITE" id="PS51384">
    <property type="entry name" value="FAD_FR"/>
    <property type="match status" value="1"/>
</dbReference>
<keyword evidence="7" id="KW-0521">NADP</keyword>
<dbReference type="GO" id="GO:0034599">
    <property type="term" value="P:cellular response to oxidative stress"/>
    <property type="evidence" value="ECO:0007669"/>
    <property type="project" value="TreeGrafter"/>
</dbReference>
<comment type="similarity">
    <text evidence="2">Belongs to the ferredoxin--NADP reductase type 1 family.</text>
</comment>
<dbReference type="InterPro" id="IPR008333">
    <property type="entry name" value="Cbr1-like_FAD-bd_dom"/>
</dbReference>
<dbReference type="SUPFAM" id="SSF52343">
    <property type="entry name" value="Ferredoxin reductase-like, C-terminal NADP-linked domain"/>
    <property type="match status" value="1"/>
</dbReference>
<dbReference type="InterPro" id="IPR001433">
    <property type="entry name" value="OxRdtase_FAD/NAD-bd"/>
</dbReference>